<dbReference type="SUPFAM" id="SSF81345">
    <property type="entry name" value="ABC transporter involved in vitamin B12 uptake, BtuC"/>
    <property type="match status" value="1"/>
</dbReference>
<dbReference type="InterPro" id="IPR037294">
    <property type="entry name" value="ABC_BtuC-like"/>
</dbReference>
<evidence type="ECO:0000256" key="4">
    <source>
        <dbReference type="ARBA" id="ARBA00022475"/>
    </source>
</evidence>
<feature type="transmembrane region" description="Helical" evidence="8">
    <location>
        <begin position="328"/>
        <end position="345"/>
    </location>
</feature>
<dbReference type="PANTHER" id="PTHR30472">
    <property type="entry name" value="FERRIC ENTEROBACTIN TRANSPORT SYSTEM PERMEASE PROTEIN"/>
    <property type="match status" value="1"/>
</dbReference>
<evidence type="ECO:0000313" key="9">
    <source>
        <dbReference type="EMBL" id="MET3659492.1"/>
    </source>
</evidence>
<evidence type="ECO:0000256" key="1">
    <source>
        <dbReference type="ARBA" id="ARBA00004651"/>
    </source>
</evidence>
<keyword evidence="10" id="KW-1185">Reference proteome</keyword>
<reference evidence="9 10" key="1">
    <citation type="submission" date="2024-06" db="EMBL/GenBank/DDBJ databases">
        <title>Sorghum-associated microbial communities from plants grown in Nebraska, USA.</title>
        <authorList>
            <person name="Schachtman D."/>
        </authorList>
    </citation>
    <scope>NUCLEOTIDE SEQUENCE [LARGE SCALE GENOMIC DNA]</scope>
    <source>
        <strain evidence="9 10">1288</strain>
    </source>
</reference>
<keyword evidence="5 8" id="KW-0812">Transmembrane</keyword>
<feature type="transmembrane region" description="Helical" evidence="8">
    <location>
        <begin position="168"/>
        <end position="192"/>
    </location>
</feature>
<evidence type="ECO:0000256" key="5">
    <source>
        <dbReference type="ARBA" id="ARBA00022692"/>
    </source>
</evidence>
<evidence type="ECO:0000256" key="2">
    <source>
        <dbReference type="ARBA" id="ARBA00007935"/>
    </source>
</evidence>
<evidence type="ECO:0000256" key="7">
    <source>
        <dbReference type="ARBA" id="ARBA00023136"/>
    </source>
</evidence>
<dbReference type="Proteomes" id="UP001549104">
    <property type="component" value="Unassembled WGS sequence"/>
</dbReference>
<accession>A0ABV2KF52</accession>
<proteinExistence type="inferred from homology"/>
<protein>
    <submittedName>
        <fullName evidence="9">Iron complex transport system permease protein</fullName>
    </submittedName>
</protein>
<feature type="transmembrane region" description="Helical" evidence="8">
    <location>
        <begin position="137"/>
        <end position="156"/>
    </location>
</feature>
<feature type="transmembrane region" description="Helical" evidence="8">
    <location>
        <begin position="76"/>
        <end position="94"/>
    </location>
</feature>
<name>A0ABV2KF52_SPOPS</name>
<organism evidence="9 10">
    <name type="scientific">Sporosarcina psychrophila</name>
    <name type="common">Bacillus psychrophilus</name>
    <dbReference type="NCBI Taxonomy" id="1476"/>
    <lineage>
        <taxon>Bacteria</taxon>
        <taxon>Bacillati</taxon>
        <taxon>Bacillota</taxon>
        <taxon>Bacilli</taxon>
        <taxon>Bacillales</taxon>
        <taxon>Caryophanaceae</taxon>
        <taxon>Sporosarcina</taxon>
    </lineage>
</organism>
<comment type="caution">
    <text evidence="9">The sequence shown here is derived from an EMBL/GenBank/DDBJ whole genome shotgun (WGS) entry which is preliminary data.</text>
</comment>
<dbReference type="PANTHER" id="PTHR30472:SF24">
    <property type="entry name" value="FERRIC ENTEROBACTIN TRANSPORT SYSTEM PERMEASE PROTEIN FEPG"/>
    <property type="match status" value="1"/>
</dbReference>
<feature type="transmembrane region" description="Helical" evidence="8">
    <location>
        <begin position="256"/>
        <end position="283"/>
    </location>
</feature>
<dbReference type="CDD" id="cd06550">
    <property type="entry name" value="TM_ABC_iron-siderophores_like"/>
    <property type="match status" value="1"/>
</dbReference>
<feature type="transmembrane region" description="Helical" evidence="8">
    <location>
        <begin position="213"/>
        <end position="231"/>
    </location>
</feature>
<keyword evidence="7 8" id="KW-0472">Membrane</keyword>
<feature type="transmembrane region" description="Helical" evidence="8">
    <location>
        <begin position="21"/>
        <end position="40"/>
    </location>
</feature>
<dbReference type="Pfam" id="PF01032">
    <property type="entry name" value="FecCD"/>
    <property type="match status" value="1"/>
</dbReference>
<comment type="subcellular location">
    <subcellularLocation>
        <location evidence="1">Cell membrane</location>
        <topology evidence="1">Multi-pass membrane protein</topology>
    </subcellularLocation>
</comment>
<evidence type="ECO:0000256" key="6">
    <source>
        <dbReference type="ARBA" id="ARBA00022989"/>
    </source>
</evidence>
<sequence>MKNKVTVQIGNVASFILDKKSLFTTMIATLLLGLVAILSMSSGEFFISPLNVLKVILGIGESFDQTIIFEFRLPRIMMAILVGIGLATAGAILQSVSRNPLGSPDIIGITAGASFAVVLFLALFSNESNALTVSQDWMPLFAFGGAMITAAIVFTLSWKNGIAPFRMLLIGIGISAFMHAGTTVLMLVGPIHQASQANIWITGSIYGSNWTEVRMIAIWITILFFITLAMTREMNVLELGDDLAKSAGSPVQKNRIIFLLLCAALTGASVSFAGGIGFVGLIAPHIAKRIVGPTFGSMVGLSAIIGAILVVVADWIARVAFAPIEVPAGVWTAVIGAPYFIYLLIKQRSR</sequence>
<feature type="transmembrane region" description="Helical" evidence="8">
    <location>
        <begin position="295"/>
        <end position="316"/>
    </location>
</feature>
<keyword evidence="6 8" id="KW-1133">Transmembrane helix</keyword>
<dbReference type="RefSeq" id="WP_354314909.1">
    <property type="nucleotide sequence ID" value="NZ_JBEPME010000011.1"/>
</dbReference>
<evidence type="ECO:0000256" key="3">
    <source>
        <dbReference type="ARBA" id="ARBA00022448"/>
    </source>
</evidence>
<keyword evidence="4" id="KW-1003">Cell membrane</keyword>
<feature type="transmembrane region" description="Helical" evidence="8">
    <location>
        <begin position="106"/>
        <end position="125"/>
    </location>
</feature>
<dbReference type="Gene3D" id="1.10.3470.10">
    <property type="entry name" value="ABC transporter involved in vitamin B12 uptake, BtuC"/>
    <property type="match status" value="1"/>
</dbReference>
<evidence type="ECO:0000313" key="10">
    <source>
        <dbReference type="Proteomes" id="UP001549104"/>
    </source>
</evidence>
<dbReference type="InterPro" id="IPR000522">
    <property type="entry name" value="ABC_transptr_permease_BtuC"/>
</dbReference>
<evidence type="ECO:0000256" key="8">
    <source>
        <dbReference type="SAM" id="Phobius"/>
    </source>
</evidence>
<keyword evidence="3" id="KW-0813">Transport</keyword>
<comment type="similarity">
    <text evidence="2">Belongs to the binding-protein-dependent transport system permease family. FecCD subfamily.</text>
</comment>
<gene>
    <name evidence="9" type="ORF">ABIC55_004632</name>
</gene>
<dbReference type="EMBL" id="JBEPME010000011">
    <property type="protein sequence ID" value="MET3659492.1"/>
    <property type="molecule type" value="Genomic_DNA"/>
</dbReference>